<dbReference type="Proteomes" id="UP001362999">
    <property type="component" value="Unassembled WGS sequence"/>
</dbReference>
<name>A0AAW0AXU9_9AGAR</name>
<dbReference type="InterPro" id="IPR029058">
    <property type="entry name" value="AB_hydrolase_fold"/>
</dbReference>
<evidence type="ECO:0000256" key="2">
    <source>
        <dbReference type="ARBA" id="ARBA00012446"/>
    </source>
</evidence>
<evidence type="ECO:0000256" key="1">
    <source>
        <dbReference type="ARBA" id="ARBA00009431"/>
    </source>
</evidence>
<keyword evidence="4" id="KW-0645">Protease</keyword>
<evidence type="ECO:0000256" key="6">
    <source>
        <dbReference type="ARBA" id="ARBA00023180"/>
    </source>
</evidence>
<dbReference type="EMBL" id="JAWWNJ010000047">
    <property type="protein sequence ID" value="KAK7017822.1"/>
    <property type="molecule type" value="Genomic_DNA"/>
</dbReference>
<dbReference type="Gene3D" id="1.10.287.410">
    <property type="match status" value="1"/>
</dbReference>
<keyword evidence="6" id="KW-0325">Glycoprotein</keyword>
<evidence type="ECO:0000256" key="5">
    <source>
        <dbReference type="ARBA" id="ARBA00022801"/>
    </source>
</evidence>
<dbReference type="PANTHER" id="PTHR11802:SF113">
    <property type="entry name" value="SERINE CARBOXYPEPTIDASE CTSA-4.1"/>
    <property type="match status" value="1"/>
</dbReference>
<comment type="caution">
    <text evidence="7">The sequence shown here is derived from an EMBL/GenBank/DDBJ whole genome shotgun (WGS) entry which is preliminary data.</text>
</comment>
<gene>
    <name evidence="7" type="ORF">R3P38DRAFT_2985576</name>
</gene>
<dbReference type="PRINTS" id="PR00724">
    <property type="entry name" value="CRBOXYPTASEC"/>
</dbReference>
<dbReference type="EC" id="3.4.16.5" evidence="2"/>
<keyword evidence="5" id="KW-0378">Hydrolase</keyword>
<dbReference type="InterPro" id="IPR001563">
    <property type="entry name" value="Peptidase_S10"/>
</dbReference>
<evidence type="ECO:0000256" key="4">
    <source>
        <dbReference type="ARBA" id="ARBA00022670"/>
    </source>
</evidence>
<organism evidence="7 8">
    <name type="scientific">Favolaschia claudopus</name>
    <dbReference type="NCBI Taxonomy" id="2862362"/>
    <lineage>
        <taxon>Eukaryota</taxon>
        <taxon>Fungi</taxon>
        <taxon>Dikarya</taxon>
        <taxon>Basidiomycota</taxon>
        <taxon>Agaricomycotina</taxon>
        <taxon>Agaricomycetes</taxon>
        <taxon>Agaricomycetidae</taxon>
        <taxon>Agaricales</taxon>
        <taxon>Marasmiineae</taxon>
        <taxon>Mycenaceae</taxon>
        <taxon>Favolaschia</taxon>
    </lineage>
</organism>
<evidence type="ECO:0000256" key="3">
    <source>
        <dbReference type="ARBA" id="ARBA00022645"/>
    </source>
</evidence>
<accession>A0AAW0AXU9</accession>
<proteinExistence type="inferred from homology"/>
<sequence length="506" mass="56212">MMLAAPKSKQKEASILPHQAPFIASQTPPSSTRTSRLLLGCVLTLAFLCWNRSRTSNAWSATLQPFYAHVKTVEDICPVVDGPGISHSGHIGLKGDSEDSPKRLFFWYFEAEQDAANAPIIMTIGGGPGTSGMMNPMMAQGPCLSAENGTTKPNPNRWTEHYNLLALDHPVGVGFSYGRMVNNSRDAAIDTYDFLQKFFRLYPHLSKQNKFVLSGGSYGGTYVPHIATVIHEQNLALAAGAGQPGARHINLESLMLSNPLSDATSHFTWFLQTTCHGPVEMYNASTCSHMYERLPACLDSIRIAEQSPEWNPELRKKSHELCWYLRSGDMHGVVGEDYRKKCVSDDPLGCLPPDFGWASAFFHRSDVKTALGVDAHRNFIHLSEQVFNEFYSYGDTMQSAYLLYEPLLRSGIRLLHYVGSKDANCNYHGIMSFLKLIKSPFQEEFLRAPDVPWPTAAEEATVRVVGEGAGNMTWILIDGGGHFIAHDQPKLVKSIVEHWVENVPFD</sequence>
<dbReference type="PANTHER" id="PTHR11802">
    <property type="entry name" value="SERINE PROTEASE FAMILY S10 SERINE CARBOXYPEPTIDASE"/>
    <property type="match status" value="1"/>
</dbReference>
<reference evidence="7 8" key="1">
    <citation type="journal article" date="2024" name="J Genomics">
        <title>Draft genome sequencing and assembly of Favolaschia claudopus CIRM-BRFM 2984 isolated from oak limbs.</title>
        <authorList>
            <person name="Navarro D."/>
            <person name="Drula E."/>
            <person name="Chaduli D."/>
            <person name="Cazenave R."/>
            <person name="Ahrendt S."/>
            <person name="Wang J."/>
            <person name="Lipzen A."/>
            <person name="Daum C."/>
            <person name="Barry K."/>
            <person name="Grigoriev I.V."/>
            <person name="Favel A."/>
            <person name="Rosso M.N."/>
            <person name="Martin F."/>
        </authorList>
    </citation>
    <scope>NUCLEOTIDE SEQUENCE [LARGE SCALE GENOMIC DNA]</scope>
    <source>
        <strain evidence="7 8">CIRM-BRFM 2984</strain>
    </source>
</reference>
<dbReference type="GO" id="GO:0006508">
    <property type="term" value="P:proteolysis"/>
    <property type="evidence" value="ECO:0007669"/>
    <property type="project" value="UniProtKB-KW"/>
</dbReference>
<comment type="similarity">
    <text evidence="1">Belongs to the peptidase S10 family.</text>
</comment>
<dbReference type="GO" id="GO:0004185">
    <property type="term" value="F:serine-type carboxypeptidase activity"/>
    <property type="evidence" value="ECO:0007669"/>
    <property type="project" value="UniProtKB-EC"/>
</dbReference>
<dbReference type="Gene3D" id="3.40.50.1820">
    <property type="entry name" value="alpha/beta hydrolase"/>
    <property type="match status" value="1"/>
</dbReference>
<dbReference type="AlphaFoldDB" id="A0AAW0AXU9"/>
<keyword evidence="3" id="KW-0121">Carboxypeptidase</keyword>
<keyword evidence="8" id="KW-1185">Reference proteome</keyword>
<protein>
    <recommendedName>
        <fullName evidence="2">carboxypeptidase C</fullName>
        <ecNumber evidence="2">3.4.16.5</ecNumber>
    </recommendedName>
</protein>
<evidence type="ECO:0000313" key="7">
    <source>
        <dbReference type="EMBL" id="KAK7017822.1"/>
    </source>
</evidence>
<dbReference type="Pfam" id="PF00450">
    <property type="entry name" value="Peptidase_S10"/>
    <property type="match status" value="1"/>
</dbReference>
<dbReference type="SUPFAM" id="SSF53474">
    <property type="entry name" value="alpha/beta-Hydrolases"/>
    <property type="match status" value="1"/>
</dbReference>
<evidence type="ECO:0000313" key="8">
    <source>
        <dbReference type="Proteomes" id="UP001362999"/>
    </source>
</evidence>